<protein>
    <submittedName>
        <fullName evidence="7 8">Uncharacterized protein</fullName>
    </submittedName>
</protein>
<evidence type="ECO:0000256" key="3">
    <source>
        <dbReference type="ARBA" id="ARBA00005470"/>
    </source>
</evidence>
<dbReference type="PANTHER" id="PTHR48208">
    <property type="entry name" value="CENTROMERE PROTEIN I"/>
    <property type="match status" value="1"/>
</dbReference>
<gene>
    <name evidence="7" type="ORF">CAPTEDRAFT_206810</name>
</gene>
<name>R7TC11_CAPTE</name>
<keyword evidence="6" id="KW-0137">Centromere</keyword>
<dbReference type="GO" id="GO:0005634">
    <property type="term" value="C:nucleus"/>
    <property type="evidence" value="ECO:0007669"/>
    <property type="project" value="UniProtKB-SubCell"/>
</dbReference>
<evidence type="ECO:0000256" key="4">
    <source>
        <dbReference type="ARBA" id="ARBA00022454"/>
    </source>
</evidence>
<dbReference type="HOGENOM" id="CLU_1483355_0_0_1"/>
<evidence type="ECO:0000256" key="1">
    <source>
        <dbReference type="ARBA" id="ARBA00004123"/>
    </source>
</evidence>
<dbReference type="EMBL" id="KB310595">
    <property type="protein sequence ID" value="ELT91244.1"/>
    <property type="molecule type" value="Genomic_DNA"/>
</dbReference>
<organism evidence="7">
    <name type="scientific">Capitella teleta</name>
    <name type="common">Polychaete worm</name>
    <dbReference type="NCBI Taxonomy" id="283909"/>
    <lineage>
        <taxon>Eukaryota</taxon>
        <taxon>Metazoa</taxon>
        <taxon>Spiralia</taxon>
        <taxon>Lophotrochozoa</taxon>
        <taxon>Annelida</taxon>
        <taxon>Polychaeta</taxon>
        <taxon>Sedentaria</taxon>
        <taxon>Scolecida</taxon>
        <taxon>Capitellidae</taxon>
        <taxon>Capitella</taxon>
    </lineage>
</organism>
<accession>R7TC11</accession>
<dbReference type="PANTHER" id="PTHR48208:SF2">
    <property type="entry name" value="CENTROMERE PROTEIN I"/>
    <property type="match status" value="1"/>
</dbReference>
<evidence type="ECO:0000313" key="8">
    <source>
        <dbReference type="EnsemblMetazoa" id="CapteP206810"/>
    </source>
</evidence>
<dbReference type="GO" id="GO:0000070">
    <property type="term" value="P:mitotic sister chromatid segregation"/>
    <property type="evidence" value="ECO:0007669"/>
    <property type="project" value="TreeGrafter"/>
</dbReference>
<keyword evidence="9" id="KW-1185">Reference proteome</keyword>
<reference evidence="8" key="3">
    <citation type="submission" date="2015-06" db="UniProtKB">
        <authorList>
            <consortium name="EnsemblMetazoa"/>
        </authorList>
    </citation>
    <scope>IDENTIFICATION</scope>
</reference>
<dbReference type="InterPro" id="IPR012485">
    <property type="entry name" value="CENP-I"/>
</dbReference>
<evidence type="ECO:0000256" key="2">
    <source>
        <dbReference type="ARBA" id="ARBA00004584"/>
    </source>
</evidence>
<dbReference type="OrthoDB" id="6347512at2759"/>
<dbReference type="EnsemblMetazoa" id="CapteT206810">
    <property type="protein sequence ID" value="CapteP206810"/>
    <property type="gene ID" value="CapteG206810"/>
</dbReference>
<dbReference type="STRING" id="283909.R7TC11"/>
<evidence type="ECO:0000256" key="6">
    <source>
        <dbReference type="ARBA" id="ARBA00023328"/>
    </source>
</evidence>
<keyword evidence="5" id="KW-0539">Nucleus</keyword>
<proteinExistence type="inferred from homology"/>
<reference evidence="9" key="1">
    <citation type="submission" date="2012-12" db="EMBL/GenBank/DDBJ databases">
        <authorList>
            <person name="Hellsten U."/>
            <person name="Grimwood J."/>
            <person name="Chapman J.A."/>
            <person name="Shapiro H."/>
            <person name="Aerts A."/>
            <person name="Otillar R.P."/>
            <person name="Terry A.Y."/>
            <person name="Boore J.L."/>
            <person name="Simakov O."/>
            <person name="Marletaz F."/>
            <person name="Cho S.-J."/>
            <person name="Edsinger-Gonzales E."/>
            <person name="Havlak P."/>
            <person name="Kuo D.-H."/>
            <person name="Larsson T."/>
            <person name="Lv J."/>
            <person name="Arendt D."/>
            <person name="Savage R."/>
            <person name="Osoegawa K."/>
            <person name="de Jong P."/>
            <person name="Lindberg D.R."/>
            <person name="Seaver E.C."/>
            <person name="Weisblat D.A."/>
            <person name="Putnam N.H."/>
            <person name="Grigoriev I.V."/>
            <person name="Rokhsar D.S."/>
        </authorList>
    </citation>
    <scope>NUCLEOTIDE SEQUENCE</scope>
    <source>
        <strain evidence="9">I ESC-2004</strain>
    </source>
</reference>
<reference evidence="7 9" key="2">
    <citation type="journal article" date="2013" name="Nature">
        <title>Insights into bilaterian evolution from three spiralian genomes.</title>
        <authorList>
            <person name="Simakov O."/>
            <person name="Marletaz F."/>
            <person name="Cho S.J."/>
            <person name="Edsinger-Gonzales E."/>
            <person name="Havlak P."/>
            <person name="Hellsten U."/>
            <person name="Kuo D.H."/>
            <person name="Larsson T."/>
            <person name="Lv J."/>
            <person name="Arendt D."/>
            <person name="Savage R."/>
            <person name="Osoegawa K."/>
            <person name="de Jong P."/>
            <person name="Grimwood J."/>
            <person name="Chapman J.A."/>
            <person name="Shapiro H."/>
            <person name="Aerts A."/>
            <person name="Otillar R.P."/>
            <person name="Terry A.Y."/>
            <person name="Boore J.L."/>
            <person name="Grigoriev I.V."/>
            <person name="Lindberg D.R."/>
            <person name="Seaver E.C."/>
            <person name="Weisblat D.A."/>
            <person name="Putnam N.H."/>
            <person name="Rokhsar D.S."/>
        </authorList>
    </citation>
    <scope>NUCLEOTIDE SEQUENCE</scope>
    <source>
        <strain evidence="7 9">I ESC-2004</strain>
    </source>
</reference>
<keyword evidence="4" id="KW-0158">Chromosome</keyword>
<dbReference type="Proteomes" id="UP000014760">
    <property type="component" value="Unassembled WGS sequence"/>
</dbReference>
<evidence type="ECO:0000313" key="9">
    <source>
        <dbReference type="Proteomes" id="UP000014760"/>
    </source>
</evidence>
<comment type="subcellular location">
    <subcellularLocation>
        <location evidence="2">Chromosome</location>
        <location evidence="2">Centromere</location>
    </subcellularLocation>
    <subcellularLocation>
        <location evidence="1">Nucleus</location>
    </subcellularLocation>
</comment>
<evidence type="ECO:0000313" key="7">
    <source>
        <dbReference type="EMBL" id="ELT91244.1"/>
    </source>
</evidence>
<dbReference type="EMBL" id="AMQN01031322">
    <property type="status" value="NOT_ANNOTATED_CDS"/>
    <property type="molecule type" value="Genomic_DNA"/>
</dbReference>
<dbReference type="AlphaFoldDB" id="R7TC11"/>
<evidence type="ECO:0000256" key="5">
    <source>
        <dbReference type="ARBA" id="ARBA00023242"/>
    </source>
</evidence>
<dbReference type="Pfam" id="PF07778">
    <property type="entry name" value="CENP-I"/>
    <property type="match status" value="2"/>
</dbReference>
<dbReference type="GO" id="GO:0034080">
    <property type="term" value="P:CENP-A containing chromatin assembly"/>
    <property type="evidence" value="ECO:0007669"/>
    <property type="project" value="TreeGrafter"/>
</dbReference>
<comment type="similarity">
    <text evidence="3">Belongs to the CENP-I/CTF3 family.</text>
</comment>
<dbReference type="GO" id="GO:0000939">
    <property type="term" value="C:inner kinetochore"/>
    <property type="evidence" value="ECO:0007669"/>
    <property type="project" value="TreeGrafter"/>
</dbReference>
<sequence length="182" mass="20405">MAAVAGTEESGSKRAKQRVSLEEALDLLITDETVSGRLIRSLIPSTVIPEDAIINAVSSMCTNALSTALQCPFVCHLLYLLTRKQDVTAFRVRALLQLQRKMGPQPHLMGLLSLCKLFCPQMVAIVIPKSRRNFFKRIDKAWLAKVKVVQDRQRPEAFLSNNNDSHYSPSDVQFCDYIISNI</sequence>